<dbReference type="GO" id="GO:0006412">
    <property type="term" value="P:translation"/>
    <property type="evidence" value="ECO:0007669"/>
    <property type="project" value="InterPro"/>
</dbReference>
<dbReference type="InterPro" id="IPR018256">
    <property type="entry name" value="Ribosomal_eL13_CS"/>
</dbReference>
<evidence type="ECO:0000256" key="1">
    <source>
        <dbReference type="ARBA" id="ARBA00005640"/>
    </source>
</evidence>
<evidence type="ECO:0000256" key="2">
    <source>
        <dbReference type="ARBA" id="ARBA00022980"/>
    </source>
</evidence>
<evidence type="ECO:0000256" key="3">
    <source>
        <dbReference type="ARBA" id="ARBA00023274"/>
    </source>
</evidence>
<comment type="similarity">
    <text evidence="1 4">Belongs to the eukaryotic ribosomal protein eL13 family.</text>
</comment>
<dbReference type="GO" id="GO:0022625">
    <property type="term" value="C:cytosolic large ribosomal subunit"/>
    <property type="evidence" value="ECO:0007669"/>
    <property type="project" value="TreeGrafter"/>
</dbReference>
<accession>A0A8J4PX09</accession>
<dbReference type="Pfam" id="PF01294">
    <property type="entry name" value="Ribosomal_L13e"/>
    <property type="match status" value="1"/>
</dbReference>
<name>A0A8J4PX09_9MYCE</name>
<sequence>MPIHNKVIQNTHLRKHWQTRVRTWFNQPARKIRRRNTRIAKAASVFPRPIETLKPVVHSASVRYNMKVRSGRGFTVEELKAAGLTPSYAKTIGIAVDFRRTNKSQQSLTANAQRLKDYKSKLVLFPKKVAAPKKGEATKEEVEKAVQNLVVLPVKAGIPVSESKPRKVTEEEKKFQAYATIKFAAAKVKNSGIRKKAAAKKAAAASEK</sequence>
<dbReference type="AlphaFoldDB" id="A0A8J4PX09"/>
<dbReference type="Gene3D" id="1.20.5.110">
    <property type="match status" value="1"/>
</dbReference>
<dbReference type="Proteomes" id="UP000695562">
    <property type="component" value="Unassembled WGS sequence"/>
</dbReference>
<dbReference type="HAMAP" id="MF_00499">
    <property type="entry name" value="Ribosomal_eL13"/>
    <property type="match status" value="1"/>
</dbReference>
<gene>
    <name evidence="5" type="ORF">CYY_003274</name>
</gene>
<dbReference type="GO" id="GO:0003735">
    <property type="term" value="F:structural constituent of ribosome"/>
    <property type="evidence" value="ECO:0007669"/>
    <property type="project" value="InterPro"/>
</dbReference>
<dbReference type="OrthoDB" id="10264538at2759"/>
<dbReference type="EMBL" id="AJWJ01000100">
    <property type="protein sequence ID" value="KAF2075445.1"/>
    <property type="molecule type" value="Genomic_DNA"/>
</dbReference>
<evidence type="ECO:0000256" key="4">
    <source>
        <dbReference type="RuleBase" id="RU000572"/>
    </source>
</evidence>
<proteinExistence type="inferred from homology"/>
<dbReference type="PANTHER" id="PTHR11722:SF0">
    <property type="entry name" value="LARGE RIBOSOMAL SUBUNIT PROTEIN EL13"/>
    <property type="match status" value="1"/>
</dbReference>
<dbReference type="InterPro" id="IPR001380">
    <property type="entry name" value="Ribosomal_eL13"/>
</dbReference>
<protein>
    <recommendedName>
        <fullName evidence="4">60S ribosomal protein L13</fullName>
    </recommendedName>
</protein>
<dbReference type="PROSITE" id="PS01104">
    <property type="entry name" value="RIBOSOMAL_L13E"/>
    <property type="match status" value="1"/>
</dbReference>
<reference evidence="5" key="1">
    <citation type="submission" date="2020-01" db="EMBL/GenBank/DDBJ databases">
        <title>Development of genomics and gene disruption for Polysphondylium violaceum indicates a role for the polyketide synthase stlB in stalk morphogenesis.</title>
        <authorList>
            <person name="Narita B."/>
            <person name="Kawabe Y."/>
            <person name="Kin K."/>
            <person name="Saito T."/>
            <person name="Gibbs R."/>
            <person name="Kuspa A."/>
            <person name="Muzny D."/>
            <person name="Queller D."/>
            <person name="Richards S."/>
            <person name="Strassman J."/>
            <person name="Sucgang R."/>
            <person name="Worley K."/>
            <person name="Schaap P."/>
        </authorList>
    </citation>
    <scope>NUCLEOTIDE SEQUENCE</scope>
    <source>
        <strain evidence="5">QSvi11</strain>
    </source>
</reference>
<evidence type="ECO:0000313" key="5">
    <source>
        <dbReference type="EMBL" id="KAF2075445.1"/>
    </source>
</evidence>
<dbReference type="GO" id="GO:0003723">
    <property type="term" value="F:RNA binding"/>
    <property type="evidence" value="ECO:0007669"/>
    <property type="project" value="TreeGrafter"/>
</dbReference>
<organism evidence="5 6">
    <name type="scientific">Polysphondylium violaceum</name>
    <dbReference type="NCBI Taxonomy" id="133409"/>
    <lineage>
        <taxon>Eukaryota</taxon>
        <taxon>Amoebozoa</taxon>
        <taxon>Evosea</taxon>
        <taxon>Eumycetozoa</taxon>
        <taxon>Dictyostelia</taxon>
        <taxon>Dictyosteliales</taxon>
        <taxon>Dictyosteliaceae</taxon>
        <taxon>Polysphondylium</taxon>
    </lineage>
</organism>
<dbReference type="PANTHER" id="PTHR11722">
    <property type="entry name" value="60S RIBOSOMAL PROTEIN L13"/>
    <property type="match status" value="1"/>
</dbReference>
<keyword evidence="2 4" id="KW-0689">Ribosomal protein</keyword>
<comment type="caution">
    <text evidence="5">The sequence shown here is derived from an EMBL/GenBank/DDBJ whole genome shotgun (WGS) entry which is preliminary data.</text>
</comment>
<evidence type="ECO:0000313" key="6">
    <source>
        <dbReference type="Proteomes" id="UP000695562"/>
    </source>
</evidence>
<keyword evidence="3 4" id="KW-0687">Ribonucleoprotein</keyword>
<keyword evidence="6" id="KW-1185">Reference proteome</keyword>